<dbReference type="Proteomes" id="UP000831817">
    <property type="component" value="Chromosome"/>
</dbReference>
<dbReference type="GeneID" id="71965447"/>
<keyword evidence="2" id="KW-1185">Reference proteome</keyword>
<name>A0ABM7YE07_9EURY</name>
<gene>
    <name evidence="1" type="ORF">MTTB_09290</name>
</gene>
<protein>
    <recommendedName>
        <fullName evidence="3">PsbP C-terminal domain-containing protein</fullName>
    </recommendedName>
</protein>
<proteinExistence type="predicted"/>
<organism evidence="1 2">
    <name type="scientific">Methanothermobacter tenebrarum</name>
    <dbReference type="NCBI Taxonomy" id="680118"/>
    <lineage>
        <taxon>Archaea</taxon>
        <taxon>Methanobacteriati</taxon>
        <taxon>Methanobacteriota</taxon>
        <taxon>Methanomada group</taxon>
        <taxon>Methanobacteria</taxon>
        <taxon>Methanobacteriales</taxon>
        <taxon>Methanobacteriaceae</taxon>
        <taxon>Methanothermobacter</taxon>
    </lineage>
</organism>
<evidence type="ECO:0000313" key="2">
    <source>
        <dbReference type="Proteomes" id="UP000831817"/>
    </source>
</evidence>
<dbReference type="Pfam" id="PF18933">
    <property type="entry name" value="PsbP_2"/>
    <property type="match status" value="1"/>
</dbReference>
<dbReference type="Gene3D" id="3.40.1000.10">
    <property type="entry name" value="Mog1/PsbP, alpha/beta/alpha sandwich"/>
    <property type="match status" value="1"/>
</dbReference>
<reference evidence="1 2" key="1">
    <citation type="submission" date="2022-04" db="EMBL/GenBank/DDBJ databases">
        <title>Complete genome of Methanothermobacter tenebrarum strain RMAS.</title>
        <authorList>
            <person name="Nakamura K."/>
            <person name="Oshima K."/>
            <person name="Hattori M."/>
            <person name="Kamagata Y."/>
            <person name="Takamizawa K."/>
        </authorList>
    </citation>
    <scope>NUCLEOTIDE SEQUENCE [LARGE SCALE GENOMIC DNA]</scope>
    <source>
        <strain evidence="1 2">RMAS</strain>
    </source>
</reference>
<sequence>MRKYLIILLVVLAAGCIFKGHYEGQGISFDYPMGWECGKVMDLPGALISVNSPSGDAQVIIFKERANTSLENRYLEYTRNLPANLSGYCYRQVSNRTLTVDGSKAYELVYTIGCDPTQTSQQTRLVILQKGDYFYIIACKTAPGNFNRENPNFDIIINSLAIL</sequence>
<dbReference type="EMBL" id="AP025698">
    <property type="protein sequence ID" value="BDH79550.1"/>
    <property type="molecule type" value="Genomic_DNA"/>
</dbReference>
<dbReference type="RefSeq" id="WP_248563897.1">
    <property type="nucleotide sequence ID" value="NZ_AP025698.1"/>
</dbReference>
<evidence type="ECO:0000313" key="1">
    <source>
        <dbReference type="EMBL" id="BDH79550.1"/>
    </source>
</evidence>
<accession>A0ABM7YE07</accession>
<evidence type="ECO:0008006" key="3">
    <source>
        <dbReference type="Google" id="ProtNLM"/>
    </source>
</evidence>
<dbReference type="PROSITE" id="PS51257">
    <property type="entry name" value="PROKAR_LIPOPROTEIN"/>
    <property type="match status" value="1"/>
</dbReference>